<evidence type="ECO:0000313" key="1">
    <source>
        <dbReference type="EMBL" id="CAB4190461.1"/>
    </source>
</evidence>
<sequence length="362" mass="34222">MALVVADRVQETTTTTGQGTVTLAGAAAGYQSFAVIGNGNTTYYTLTSGNNWEVGIGTYTLSGTTLARTTVLASSAGGTTKITLSGTSNVFVTYPADKALYTDASGNAIALGTPASGTITNLTGTASININGTVGATTPGTGAFTTATGTSFNGSTLAVPTEQIFDSGSSATYTTPANVRQIKVRMVGGGAGGSGSGASADGTTGAAGGTTTFKDVTALGGIQAATSQRAGIGGSGGSNGSGTYKVFRCPGGAGQPGYNSNSVVSIPSSAGGSSMLGGGSNVNANAGANSGGGGGGGNATGGVNYNGGASGGGGEYVEFIINSPSATYTYTVGAGGAGGAAGTAGVAGSNGGSGKIIVQEFY</sequence>
<accession>A0A6J5RAB6</accession>
<gene>
    <name evidence="1" type="ORF">UFOVP1193_63</name>
</gene>
<proteinExistence type="predicted"/>
<name>A0A6J5RAB6_9CAUD</name>
<protein>
    <submittedName>
        <fullName evidence="1">Uncharacterized protein</fullName>
    </submittedName>
</protein>
<reference evidence="1" key="1">
    <citation type="submission" date="2020-05" db="EMBL/GenBank/DDBJ databases">
        <authorList>
            <person name="Chiriac C."/>
            <person name="Salcher M."/>
            <person name="Ghai R."/>
            <person name="Kavagutti S V."/>
        </authorList>
    </citation>
    <scope>NUCLEOTIDE SEQUENCE</scope>
</reference>
<dbReference type="EMBL" id="LR797156">
    <property type="protein sequence ID" value="CAB4190461.1"/>
    <property type="molecule type" value="Genomic_DNA"/>
</dbReference>
<organism evidence="1">
    <name type="scientific">uncultured Caudovirales phage</name>
    <dbReference type="NCBI Taxonomy" id="2100421"/>
    <lineage>
        <taxon>Viruses</taxon>
        <taxon>Duplodnaviria</taxon>
        <taxon>Heunggongvirae</taxon>
        <taxon>Uroviricota</taxon>
        <taxon>Caudoviricetes</taxon>
        <taxon>Peduoviridae</taxon>
        <taxon>Maltschvirus</taxon>
        <taxon>Maltschvirus maltsch</taxon>
    </lineage>
</organism>